<dbReference type="AlphaFoldDB" id="A0A1T4XE85"/>
<dbReference type="EMBL" id="FUYH01000008">
    <property type="protein sequence ID" value="SKA87717.1"/>
    <property type="molecule type" value="Genomic_DNA"/>
</dbReference>
<organism evidence="1 2">
    <name type="scientific">Caloramator quimbayensis</name>
    <dbReference type="NCBI Taxonomy" id="1147123"/>
    <lineage>
        <taxon>Bacteria</taxon>
        <taxon>Bacillati</taxon>
        <taxon>Bacillota</taxon>
        <taxon>Clostridia</taxon>
        <taxon>Eubacteriales</taxon>
        <taxon>Clostridiaceae</taxon>
        <taxon>Caloramator</taxon>
    </lineage>
</organism>
<keyword evidence="2" id="KW-1185">Reference proteome</keyword>
<name>A0A1T4XE85_9CLOT</name>
<dbReference type="RefSeq" id="WP_078696355.1">
    <property type="nucleotide sequence ID" value="NZ_FUYH01000008.1"/>
</dbReference>
<dbReference type="Proteomes" id="UP000190105">
    <property type="component" value="Unassembled WGS sequence"/>
</dbReference>
<evidence type="ECO:0000313" key="1">
    <source>
        <dbReference type="EMBL" id="SKA87717.1"/>
    </source>
</evidence>
<accession>A0A1T4XE85</accession>
<gene>
    <name evidence="1" type="ORF">SAMN05443428_10846</name>
</gene>
<protein>
    <submittedName>
        <fullName evidence="1">Uncharacterized protein</fullName>
    </submittedName>
</protein>
<dbReference type="STRING" id="1147123.SAMN05443428_10846"/>
<sequence length="116" mass="13892">MKVIESEKQFYIARLNNYLALINQIYLHIDKNDKEMAQLKYKELKDGLKEDYHVYSTQKELEKISEYGKAMYYSLIMEPYVNINVSTNVSLIKIKQAVIELEFELRDILYEIERLS</sequence>
<proteinExistence type="predicted"/>
<evidence type="ECO:0000313" key="2">
    <source>
        <dbReference type="Proteomes" id="UP000190105"/>
    </source>
</evidence>
<dbReference type="OrthoDB" id="1953525at2"/>
<reference evidence="2" key="1">
    <citation type="submission" date="2017-02" db="EMBL/GenBank/DDBJ databases">
        <authorList>
            <person name="Varghese N."/>
            <person name="Submissions S."/>
        </authorList>
    </citation>
    <scope>NUCLEOTIDE SEQUENCE [LARGE SCALE GENOMIC DNA]</scope>
    <source>
        <strain evidence="2">USBA 833</strain>
    </source>
</reference>